<evidence type="ECO:0000256" key="10">
    <source>
        <dbReference type="ARBA" id="ARBA00022840"/>
    </source>
</evidence>
<keyword evidence="5 13" id="KW-0963">Cytoplasm</keyword>
<dbReference type="PIRSF" id="PIRSF004930">
    <property type="entry name" value="Tln_factor_SUA5"/>
    <property type="match status" value="1"/>
</dbReference>
<feature type="domain" description="YrdC-like" evidence="15">
    <location>
        <begin position="10"/>
        <end position="196"/>
    </location>
</feature>
<feature type="binding site" evidence="14">
    <location>
        <position position="64"/>
    </location>
    <ligand>
        <name>L-threonine</name>
        <dbReference type="ChEBI" id="CHEBI:57926"/>
    </ligand>
</feature>
<dbReference type="SUPFAM" id="SSF55821">
    <property type="entry name" value="YrdC/RibB"/>
    <property type="match status" value="1"/>
</dbReference>
<comment type="function">
    <text evidence="13">Required for the formation of a threonylcarbamoyl group on adenosine at position 37 (t(6)A37) in tRNAs that read codons beginning with adenine.</text>
</comment>
<dbReference type="GO" id="GO:0005524">
    <property type="term" value="F:ATP binding"/>
    <property type="evidence" value="ECO:0007669"/>
    <property type="project" value="UniProtKB-UniRule"/>
</dbReference>
<evidence type="ECO:0000313" key="16">
    <source>
        <dbReference type="EMBL" id="QNO16979.1"/>
    </source>
</evidence>
<feature type="binding site" evidence="14">
    <location>
        <position position="192"/>
    </location>
    <ligand>
        <name>ATP</name>
        <dbReference type="ChEBI" id="CHEBI:30616"/>
    </ligand>
</feature>
<dbReference type="NCBIfam" id="TIGR00057">
    <property type="entry name" value="L-threonylcarbamoyladenylate synthase"/>
    <property type="match status" value="1"/>
</dbReference>
<feature type="binding site" evidence="14">
    <location>
        <position position="140"/>
    </location>
    <ligand>
        <name>ATP</name>
        <dbReference type="ChEBI" id="CHEBI:30616"/>
    </ligand>
</feature>
<feature type="binding site" evidence="14">
    <location>
        <position position="178"/>
    </location>
    <ligand>
        <name>L-threonine</name>
        <dbReference type="ChEBI" id="CHEBI:57926"/>
    </ligand>
</feature>
<dbReference type="Gene3D" id="3.90.870.10">
    <property type="entry name" value="DHBP synthase"/>
    <property type="match status" value="1"/>
</dbReference>
<dbReference type="PANTHER" id="PTHR17490">
    <property type="entry name" value="SUA5"/>
    <property type="match status" value="1"/>
</dbReference>
<dbReference type="InterPro" id="IPR050156">
    <property type="entry name" value="TC-AMP_synthase_SUA5"/>
</dbReference>
<dbReference type="GO" id="GO:0005737">
    <property type="term" value="C:cytoplasm"/>
    <property type="evidence" value="ECO:0007669"/>
    <property type="project" value="UniProtKB-SubCell"/>
</dbReference>
<evidence type="ECO:0000256" key="11">
    <source>
        <dbReference type="ARBA" id="ARBA00029774"/>
    </source>
</evidence>
<keyword evidence="8 13" id="KW-0548">Nucleotidyltransferase</keyword>
<dbReference type="EC" id="2.7.7.87" evidence="3 13"/>
<feature type="binding site" evidence="14">
    <location>
        <position position="32"/>
    </location>
    <ligand>
        <name>L-threonine</name>
        <dbReference type="ChEBI" id="CHEBI:57926"/>
    </ligand>
</feature>
<keyword evidence="6 13" id="KW-0808">Transferase</keyword>
<feature type="binding site" evidence="14">
    <location>
        <position position="234"/>
    </location>
    <ligand>
        <name>ATP</name>
        <dbReference type="ChEBI" id="CHEBI:30616"/>
    </ligand>
</feature>
<keyword evidence="17" id="KW-1185">Reference proteome</keyword>
<reference evidence="16 17" key="1">
    <citation type="submission" date="2020-08" db="EMBL/GenBank/DDBJ databases">
        <authorList>
            <person name="Ren C."/>
            <person name="Gu Y."/>
            <person name="Xu Y."/>
        </authorList>
    </citation>
    <scope>NUCLEOTIDE SEQUENCE [LARGE SCALE GENOMIC DNA]</scope>
    <source>
        <strain evidence="16 17">LBM18003</strain>
    </source>
</reference>
<evidence type="ECO:0000256" key="8">
    <source>
        <dbReference type="ARBA" id="ARBA00022695"/>
    </source>
</evidence>
<keyword evidence="9 13" id="KW-0547">Nucleotide-binding</keyword>
<evidence type="ECO:0000256" key="14">
    <source>
        <dbReference type="PIRSR" id="PIRSR004930-1"/>
    </source>
</evidence>
<feature type="binding site" evidence="14">
    <location>
        <position position="59"/>
    </location>
    <ligand>
        <name>ATP</name>
        <dbReference type="ChEBI" id="CHEBI:30616"/>
    </ligand>
</feature>
<dbReference type="InterPro" id="IPR038385">
    <property type="entry name" value="Sua5/YwlC_C"/>
</dbReference>
<dbReference type="GO" id="GO:0006450">
    <property type="term" value="P:regulation of translational fidelity"/>
    <property type="evidence" value="ECO:0007669"/>
    <property type="project" value="TreeGrafter"/>
</dbReference>
<dbReference type="InterPro" id="IPR010923">
    <property type="entry name" value="T(6)A37_SUA5"/>
</dbReference>
<comment type="similarity">
    <text evidence="2 13">Belongs to the SUA5 family.</text>
</comment>
<evidence type="ECO:0000256" key="1">
    <source>
        <dbReference type="ARBA" id="ARBA00004496"/>
    </source>
</evidence>
<dbReference type="GO" id="GO:0061710">
    <property type="term" value="F:L-threonylcarbamoyladenylate synthase"/>
    <property type="evidence" value="ECO:0007669"/>
    <property type="project" value="UniProtKB-EC"/>
</dbReference>
<dbReference type="GO" id="GO:0003725">
    <property type="term" value="F:double-stranded RNA binding"/>
    <property type="evidence" value="ECO:0007669"/>
    <property type="project" value="UniProtKB-UniRule"/>
</dbReference>
<comment type="subcellular location">
    <subcellularLocation>
        <location evidence="1 13">Cytoplasm</location>
    </subcellularLocation>
</comment>
<comment type="catalytic activity">
    <reaction evidence="12 13">
        <text>L-threonine + hydrogencarbonate + ATP = L-threonylcarbamoyladenylate + diphosphate + H2O</text>
        <dbReference type="Rhea" id="RHEA:36407"/>
        <dbReference type="ChEBI" id="CHEBI:15377"/>
        <dbReference type="ChEBI" id="CHEBI:17544"/>
        <dbReference type="ChEBI" id="CHEBI:30616"/>
        <dbReference type="ChEBI" id="CHEBI:33019"/>
        <dbReference type="ChEBI" id="CHEBI:57926"/>
        <dbReference type="ChEBI" id="CHEBI:73682"/>
        <dbReference type="EC" id="2.7.7.87"/>
    </reaction>
</comment>
<evidence type="ECO:0000256" key="13">
    <source>
        <dbReference type="PIRNR" id="PIRNR004930"/>
    </source>
</evidence>
<dbReference type="PANTHER" id="PTHR17490:SF16">
    <property type="entry name" value="THREONYLCARBAMOYL-AMP SYNTHASE"/>
    <property type="match status" value="1"/>
</dbReference>
<dbReference type="EMBL" id="CP060696">
    <property type="protein sequence ID" value="QNO16979.1"/>
    <property type="molecule type" value="Genomic_DNA"/>
</dbReference>
<dbReference type="FunFam" id="3.90.870.10:FF:000008">
    <property type="entry name" value="Threonylcarbamoyl-AMP synthase"/>
    <property type="match status" value="1"/>
</dbReference>
<feature type="binding site" evidence="14">
    <location>
        <position position="55"/>
    </location>
    <ligand>
        <name>ATP</name>
        <dbReference type="ChEBI" id="CHEBI:30616"/>
    </ligand>
</feature>
<keyword evidence="7 13" id="KW-0819">tRNA processing</keyword>
<evidence type="ECO:0000256" key="7">
    <source>
        <dbReference type="ARBA" id="ARBA00022694"/>
    </source>
</evidence>
<dbReference type="Gene3D" id="3.40.50.11030">
    <property type="entry name" value="Threonylcarbamoyl-AMP synthase, C-terminal domain"/>
    <property type="match status" value="1"/>
</dbReference>
<dbReference type="AlphaFoldDB" id="A0A7G9WE67"/>
<dbReference type="Pfam" id="PF01300">
    <property type="entry name" value="Sua5_yciO_yrdC"/>
    <property type="match status" value="1"/>
</dbReference>
<evidence type="ECO:0000256" key="6">
    <source>
        <dbReference type="ARBA" id="ARBA00022679"/>
    </source>
</evidence>
<dbReference type="Proteomes" id="UP000516046">
    <property type="component" value="Chromosome"/>
</dbReference>
<feature type="binding site" evidence="14">
    <location>
        <position position="118"/>
    </location>
    <ligand>
        <name>ATP</name>
        <dbReference type="ChEBI" id="CHEBI:30616"/>
    </ligand>
</feature>
<dbReference type="KEGG" id="caml:H6X83_08370"/>
<dbReference type="Pfam" id="PF03481">
    <property type="entry name" value="Sua5_C"/>
    <property type="match status" value="1"/>
</dbReference>
<feature type="binding site" evidence="14">
    <location>
        <position position="148"/>
    </location>
    <ligand>
        <name>ATP</name>
        <dbReference type="ChEBI" id="CHEBI:30616"/>
    </ligand>
</feature>
<evidence type="ECO:0000313" key="17">
    <source>
        <dbReference type="Proteomes" id="UP000516046"/>
    </source>
</evidence>
<gene>
    <name evidence="16" type="ORF">H6X83_08370</name>
</gene>
<dbReference type="InterPro" id="IPR005145">
    <property type="entry name" value="Sua5_C"/>
</dbReference>
<sequence length="339" mass="35683">MQTESLQANDEGFARAAQILRSGGLVGIPTETVYGLAANALDGAAAAKIFAAKGRPADNPLIVHISKFEQIYDLVAEVPDSAKKLAKAFWPGPMTMILPKAPCIPNEVSAGLPTVAIRFPSHPAAQRIITESGLPLAAPSANTSGRPSPTTAQHVLHDLSGKIDAVLDGGPCGVGVESTVITLATNPPRLLRPGGITLEQLRAVLGTVEMDDAVLHPLKEGVRAVSPGMKYKHYSPKANVIILKGNDAQYAAYVNAHAEPGVMALCYNGDDEKLQVPAICYGGSTDDDAMARELFDALREFDEHGASTVYARCPEPKGVGLAVYNRLMRAAGFEVLSLA</sequence>
<accession>A0A7G9WE67</accession>
<organism evidence="16 17">
    <name type="scientific">Caproicibacterium amylolyticum</name>
    <dbReference type="NCBI Taxonomy" id="2766537"/>
    <lineage>
        <taxon>Bacteria</taxon>
        <taxon>Bacillati</taxon>
        <taxon>Bacillota</taxon>
        <taxon>Clostridia</taxon>
        <taxon>Eubacteriales</taxon>
        <taxon>Oscillospiraceae</taxon>
        <taxon>Caproicibacterium</taxon>
    </lineage>
</organism>
<protein>
    <recommendedName>
        <fullName evidence="4 13">Threonylcarbamoyl-AMP synthase</fullName>
        <shortName evidence="13">TC-AMP synthase</shortName>
        <ecNumber evidence="3 13">2.7.7.87</ecNumber>
    </recommendedName>
    <alternativeName>
        <fullName evidence="11 13">L-threonylcarbamoyladenylate synthase</fullName>
    </alternativeName>
</protein>
<evidence type="ECO:0000259" key="15">
    <source>
        <dbReference type="PROSITE" id="PS51163"/>
    </source>
</evidence>
<name>A0A7G9WE67_9FIRM</name>
<dbReference type="RefSeq" id="WP_212506046.1">
    <property type="nucleotide sequence ID" value="NZ_CP060696.1"/>
</dbReference>
<dbReference type="GO" id="GO:0008033">
    <property type="term" value="P:tRNA processing"/>
    <property type="evidence" value="ECO:0007669"/>
    <property type="project" value="UniProtKB-KW"/>
</dbReference>
<proteinExistence type="inferred from homology"/>
<evidence type="ECO:0000256" key="9">
    <source>
        <dbReference type="ARBA" id="ARBA00022741"/>
    </source>
</evidence>
<evidence type="ECO:0000256" key="5">
    <source>
        <dbReference type="ARBA" id="ARBA00022490"/>
    </source>
</evidence>
<dbReference type="PROSITE" id="PS51163">
    <property type="entry name" value="YRDC"/>
    <property type="match status" value="1"/>
</dbReference>
<evidence type="ECO:0000256" key="4">
    <source>
        <dbReference type="ARBA" id="ARBA00015492"/>
    </source>
</evidence>
<dbReference type="InterPro" id="IPR017945">
    <property type="entry name" value="DHBP_synth_RibB-like_a/b_dom"/>
</dbReference>
<dbReference type="GO" id="GO:0000049">
    <property type="term" value="F:tRNA binding"/>
    <property type="evidence" value="ECO:0007669"/>
    <property type="project" value="TreeGrafter"/>
</dbReference>
<feature type="binding site" evidence="14">
    <location>
        <position position="138"/>
    </location>
    <ligand>
        <name>L-threonine</name>
        <dbReference type="ChEBI" id="CHEBI:57926"/>
    </ligand>
</feature>
<feature type="binding site" evidence="14">
    <location>
        <position position="114"/>
    </location>
    <ligand>
        <name>ATP</name>
        <dbReference type="ChEBI" id="CHEBI:30616"/>
    </ligand>
</feature>
<evidence type="ECO:0000256" key="3">
    <source>
        <dbReference type="ARBA" id="ARBA00012584"/>
    </source>
</evidence>
<evidence type="ECO:0000256" key="12">
    <source>
        <dbReference type="ARBA" id="ARBA00048366"/>
    </source>
</evidence>
<evidence type="ECO:0000256" key="2">
    <source>
        <dbReference type="ARBA" id="ARBA00007663"/>
    </source>
</evidence>
<keyword evidence="10 13" id="KW-0067">ATP-binding</keyword>
<dbReference type="InterPro" id="IPR006070">
    <property type="entry name" value="Sua5-like_dom"/>
</dbReference>